<dbReference type="AlphaFoldDB" id="A0A1A7VF09"/>
<keyword evidence="2" id="KW-0472">Membrane</keyword>
<proteinExistence type="predicted"/>
<feature type="region of interest" description="Disordered" evidence="1">
    <location>
        <begin position="343"/>
        <end position="367"/>
    </location>
</feature>
<dbReference type="Pfam" id="PF05795">
    <property type="entry name" value="Plasmodium_Vir"/>
    <property type="match status" value="1"/>
</dbReference>
<feature type="compositionally biased region" description="Polar residues" evidence="1">
    <location>
        <begin position="392"/>
        <end position="408"/>
    </location>
</feature>
<reference evidence="4" key="1">
    <citation type="submission" date="2016-05" db="EMBL/GenBank/DDBJ databases">
        <authorList>
            <person name="Sharaf H."/>
        </authorList>
    </citation>
    <scope>NUCLEOTIDE SEQUENCE [LARGE SCALE GENOMIC DNA]</scope>
    <source>
        <strain evidence="4">H</strain>
    </source>
</reference>
<sequence length="463" mass="53526">MTKPLGQGDLEKLPSQEYFYSKFKSAQDTCDGVTSARAVDDPLKGYDNLQNYWDHFVKAWCCMSKMEEGQQQLYEERCNFLYYYIGSLIPSTGAGGSFQEIMKKIYEGLSKIDIEDKCSSAYTNIDRNLFMQRRKVHDFSYDYQIMKSLLAKNGNSCDGTYYKHLQDAVKAYNDVCVNGGWRRDTYCNKFEEAVGGYEPAKVLQLTSKTETVPRMGEPSGNTILHRDVSLKFTYTSNAHEGYHTNASTMEDNIITAVYSSLGMMTLPMIAFFLYKVNKYIIIYPYIYIYTYIHIYTYIYTHVYICTYTCICVCICPSLFFFFFFFFQYTSLFDGIKNTFLSRGGRNNSNNRRGRRSTMGRNQHFDDTFTENSMDFSTKYLTDTSTNLSSEVDSTMNLSTASSTATEDNSAIYDGRPLRGERGASNYGEANNKQQQRQQEQGQRQQQQRRSQHGQRTNMAYHKM</sequence>
<evidence type="ECO:0000256" key="2">
    <source>
        <dbReference type="SAM" id="Phobius"/>
    </source>
</evidence>
<name>A0A1A7VF09_PLAKH</name>
<dbReference type="EMBL" id="CWHQ02000003">
    <property type="protein sequence ID" value="SBO20540.1"/>
    <property type="molecule type" value="Genomic_DNA"/>
</dbReference>
<protein>
    <submittedName>
        <fullName evidence="3">KIR protein</fullName>
    </submittedName>
</protein>
<feature type="compositionally biased region" description="Low complexity" evidence="1">
    <location>
        <begin position="433"/>
        <end position="448"/>
    </location>
</feature>
<evidence type="ECO:0000313" key="4">
    <source>
        <dbReference type="Proteomes" id="UP000182128"/>
    </source>
</evidence>
<organism evidence="3 4">
    <name type="scientific">Plasmodium knowlesi (strain H)</name>
    <dbReference type="NCBI Taxonomy" id="5851"/>
    <lineage>
        <taxon>Eukaryota</taxon>
        <taxon>Sar</taxon>
        <taxon>Alveolata</taxon>
        <taxon>Apicomplexa</taxon>
        <taxon>Aconoidasida</taxon>
        <taxon>Haemosporida</taxon>
        <taxon>Plasmodiidae</taxon>
        <taxon>Plasmodium</taxon>
        <taxon>Plasmodium (Plasmodium)</taxon>
    </lineage>
</organism>
<keyword evidence="2" id="KW-0812">Transmembrane</keyword>
<dbReference type="InterPro" id="IPR008780">
    <property type="entry name" value="Plasmodium_Vir"/>
</dbReference>
<keyword evidence="2" id="KW-1133">Transmembrane helix</keyword>
<feature type="transmembrane region" description="Helical" evidence="2">
    <location>
        <begin position="280"/>
        <end position="298"/>
    </location>
</feature>
<feature type="region of interest" description="Disordered" evidence="1">
    <location>
        <begin position="392"/>
        <end position="463"/>
    </location>
</feature>
<evidence type="ECO:0000313" key="3">
    <source>
        <dbReference type="EMBL" id="SBO20540.1"/>
    </source>
</evidence>
<accession>A0A1A7VF09</accession>
<feature type="transmembrane region" description="Helical" evidence="2">
    <location>
        <begin position="253"/>
        <end position="273"/>
    </location>
</feature>
<dbReference type="Proteomes" id="UP000182128">
    <property type="component" value="Unassembled WGS sequence"/>
</dbReference>
<gene>
    <name evidence="3" type="ORF">PKNA1_C2_1454600</name>
</gene>
<feature type="transmembrane region" description="Helical" evidence="2">
    <location>
        <begin position="304"/>
        <end position="326"/>
    </location>
</feature>
<evidence type="ECO:0000256" key="1">
    <source>
        <dbReference type="SAM" id="MobiDB-lite"/>
    </source>
</evidence>